<accession>B8ASV5</accession>
<evidence type="ECO:0000313" key="2">
    <source>
        <dbReference type="Proteomes" id="UP000007015"/>
    </source>
</evidence>
<keyword evidence="2" id="KW-1185">Reference proteome</keyword>
<reference evidence="1 2" key="1">
    <citation type="journal article" date="2005" name="PLoS Biol.">
        <title>The genomes of Oryza sativa: a history of duplications.</title>
        <authorList>
            <person name="Yu J."/>
            <person name="Wang J."/>
            <person name="Lin W."/>
            <person name="Li S."/>
            <person name="Li H."/>
            <person name="Zhou J."/>
            <person name="Ni P."/>
            <person name="Dong W."/>
            <person name="Hu S."/>
            <person name="Zeng C."/>
            <person name="Zhang J."/>
            <person name="Zhang Y."/>
            <person name="Li R."/>
            <person name="Xu Z."/>
            <person name="Li S."/>
            <person name="Li X."/>
            <person name="Zheng H."/>
            <person name="Cong L."/>
            <person name="Lin L."/>
            <person name="Yin J."/>
            <person name="Geng J."/>
            <person name="Li G."/>
            <person name="Shi J."/>
            <person name="Liu J."/>
            <person name="Lv H."/>
            <person name="Li J."/>
            <person name="Wang J."/>
            <person name="Deng Y."/>
            <person name="Ran L."/>
            <person name="Shi X."/>
            <person name="Wang X."/>
            <person name="Wu Q."/>
            <person name="Li C."/>
            <person name="Ren X."/>
            <person name="Wang J."/>
            <person name="Wang X."/>
            <person name="Li D."/>
            <person name="Liu D."/>
            <person name="Zhang X."/>
            <person name="Ji Z."/>
            <person name="Zhao W."/>
            <person name="Sun Y."/>
            <person name="Zhang Z."/>
            <person name="Bao J."/>
            <person name="Han Y."/>
            <person name="Dong L."/>
            <person name="Ji J."/>
            <person name="Chen P."/>
            <person name="Wu S."/>
            <person name="Liu J."/>
            <person name="Xiao Y."/>
            <person name="Bu D."/>
            <person name="Tan J."/>
            <person name="Yang L."/>
            <person name="Ye C."/>
            <person name="Zhang J."/>
            <person name="Xu J."/>
            <person name="Zhou Y."/>
            <person name="Yu Y."/>
            <person name="Zhang B."/>
            <person name="Zhuang S."/>
            <person name="Wei H."/>
            <person name="Liu B."/>
            <person name="Lei M."/>
            <person name="Yu H."/>
            <person name="Li Y."/>
            <person name="Xu H."/>
            <person name="Wei S."/>
            <person name="He X."/>
            <person name="Fang L."/>
            <person name="Zhang Z."/>
            <person name="Zhang Y."/>
            <person name="Huang X."/>
            <person name="Su Z."/>
            <person name="Tong W."/>
            <person name="Li J."/>
            <person name="Tong Z."/>
            <person name="Li S."/>
            <person name="Ye J."/>
            <person name="Wang L."/>
            <person name="Fang L."/>
            <person name="Lei T."/>
            <person name="Chen C."/>
            <person name="Chen H."/>
            <person name="Xu Z."/>
            <person name="Li H."/>
            <person name="Huang H."/>
            <person name="Zhang F."/>
            <person name="Xu H."/>
            <person name="Li N."/>
            <person name="Zhao C."/>
            <person name="Li S."/>
            <person name="Dong L."/>
            <person name="Huang Y."/>
            <person name="Li L."/>
            <person name="Xi Y."/>
            <person name="Qi Q."/>
            <person name="Li W."/>
            <person name="Zhang B."/>
            <person name="Hu W."/>
            <person name="Zhang Y."/>
            <person name="Tian X."/>
            <person name="Jiao Y."/>
            <person name="Liang X."/>
            <person name="Jin J."/>
            <person name="Gao L."/>
            <person name="Zheng W."/>
            <person name="Hao B."/>
            <person name="Liu S."/>
            <person name="Wang W."/>
            <person name="Yuan L."/>
            <person name="Cao M."/>
            <person name="McDermott J."/>
            <person name="Samudrala R."/>
            <person name="Wang J."/>
            <person name="Wong G.K."/>
            <person name="Yang H."/>
        </authorList>
    </citation>
    <scope>NUCLEOTIDE SEQUENCE [LARGE SCALE GENOMIC DNA]</scope>
    <source>
        <strain evidence="2">cv. 93-11</strain>
    </source>
</reference>
<dbReference type="EMBL" id="CM000129">
    <property type="protein sequence ID" value="EEC77774.1"/>
    <property type="molecule type" value="Genomic_DNA"/>
</dbReference>
<dbReference type="Gramene" id="BGIOSGA014579-TA">
    <property type="protein sequence ID" value="BGIOSGA014579-PA"/>
    <property type="gene ID" value="BGIOSGA014579"/>
</dbReference>
<organism evidence="1 2">
    <name type="scientific">Oryza sativa subsp. indica</name>
    <name type="common">Rice</name>
    <dbReference type="NCBI Taxonomy" id="39946"/>
    <lineage>
        <taxon>Eukaryota</taxon>
        <taxon>Viridiplantae</taxon>
        <taxon>Streptophyta</taxon>
        <taxon>Embryophyta</taxon>
        <taxon>Tracheophyta</taxon>
        <taxon>Spermatophyta</taxon>
        <taxon>Magnoliopsida</taxon>
        <taxon>Liliopsida</taxon>
        <taxon>Poales</taxon>
        <taxon>Poaceae</taxon>
        <taxon>BOP clade</taxon>
        <taxon>Oryzoideae</taxon>
        <taxon>Oryzeae</taxon>
        <taxon>Oryzinae</taxon>
        <taxon>Oryza</taxon>
        <taxon>Oryza sativa</taxon>
    </lineage>
</organism>
<name>B8ASV5_ORYSI</name>
<protein>
    <submittedName>
        <fullName evidence="1">Uncharacterized protein</fullName>
    </submittedName>
</protein>
<sequence length="155" mass="17706">MAGNKWICYSISDEDLHGRWQGCAEHVVVHSRLRRLWRHGTREVNKRFQKHLSNCYHQPLVLLLLFAAPAADSRSEEDGQLVRLLTSGAPPHISIRPVVQSESFKRISTSVGQYITPWLKKSQQQEEGNFNPYGPQLWCPAGCSSQQGSEERLIR</sequence>
<dbReference type="HOGENOM" id="CLU_1698409_0_0_1"/>
<gene>
    <name evidence="1" type="ORF">OsI_16931</name>
</gene>
<dbReference type="AlphaFoldDB" id="B8ASV5"/>
<dbReference type="Proteomes" id="UP000007015">
    <property type="component" value="Chromosome 4"/>
</dbReference>
<proteinExistence type="predicted"/>
<evidence type="ECO:0000313" key="1">
    <source>
        <dbReference type="EMBL" id="EEC77774.1"/>
    </source>
</evidence>